<evidence type="ECO:0000313" key="3">
    <source>
        <dbReference type="EMBL" id="NML27159.1"/>
    </source>
</evidence>
<dbReference type="SUPFAM" id="SSF53448">
    <property type="entry name" value="Nucleotide-diphospho-sugar transferases"/>
    <property type="match status" value="1"/>
</dbReference>
<organism evidence="3 4">
    <name type="scientific">Zoogloea dura</name>
    <dbReference type="NCBI Taxonomy" id="2728840"/>
    <lineage>
        <taxon>Bacteria</taxon>
        <taxon>Pseudomonadati</taxon>
        <taxon>Pseudomonadota</taxon>
        <taxon>Betaproteobacteria</taxon>
        <taxon>Rhodocyclales</taxon>
        <taxon>Zoogloeaceae</taxon>
        <taxon>Zoogloea</taxon>
    </lineage>
</organism>
<dbReference type="AlphaFoldDB" id="A0A848G724"/>
<gene>
    <name evidence="3" type="ORF">HHL15_15510</name>
</gene>
<reference evidence="3 4" key="1">
    <citation type="submission" date="2020-04" db="EMBL/GenBank/DDBJ databases">
        <title>Zoogloea sp. G-4-1-14 isolated from soil.</title>
        <authorList>
            <person name="Dahal R.H."/>
        </authorList>
    </citation>
    <scope>NUCLEOTIDE SEQUENCE [LARGE SCALE GENOMIC DNA]</scope>
    <source>
        <strain evidence="3 4">G-4-1-14</strain>
    </source>
</reference>
<dbReference type="GO" id="GO:0016779">
    <property type="term" value="F:nucleotidyltransferase activity"/>
    <property type="evidence" value="ECO:0007669"/>
    <property type="project" value="UniProtKB-ARBA"/>
</dbReference>
<keyword evidence="1" id="KW-0460">Magnesium</keyword>
<evidence type="ECO:0000313" key="4">
    <source>
        <dbReference type="Proteomes" id="UP000580043"/>
    </source>
</evidence>
<dbReference type="PANTHER" id="PTHR43777">
    <property type="entry name" value="MOLYBDENUM COFACTOR CYTIDYLYLTRANSFERASE"/>
    <property type="match status" value="1"/>
</dbReference>
<dbReference type="EMBL" id="JABBGA010000013">
    <property type="protein sequence ID" value="NML27159.1"/>
    <property type="molecule type" value="Genomic_DNA"/>
</dbReference>
<keyword evidence="3" id="KW-0808">Transferase</keyword>
<evidence type="ECO:0000259" key="2">
    <source>
        <dbReference type="Pfam" id="PF12804"/>
    </source>
</evidence>
<dbReference type="CDD" id="cd04182">
    <property type="entry name" value="GT_2_like_f"/>
    <property type="match status" value="1"/>
</dbReference>
<dbReference type="InterPro" id="IPR025877">
    <property type="entry name" value="MobA-like_NTP_Trfase"/>
</dbReference>
<dbReference type="Proteomes" id="UP000580043">
    <property type="component" value="Unassembled WGS sequence"/>
</dbReference>
<dbReference type="Pfam" id="PF12804">
    <property type="entry name" value="NTP_transf_3"/>
    <property type="match status" value="1"/>
</dbReference>
<name>A0A848G724_9RHOO</name>
<protein>
    <submittedName>
        <fullName evidence="3">Nucleotidyltransferase family protein</fullName>
    </submittedName>
</protein>
<dbReference type="PANTHER" id="PTHR43777:SF1">
    <property type="entry name" value="MOLYBDENUM COFACTOR CYTIDYLYLTRANSFERASE"/>
    <property type="match status" value="1"/>
</dbReference>
<dbReference type="Gene3D" id="3.90.550.10">
    <property type="entry name" value="Spore Coat Polysaccharide Biosynthesis Protein SpsA, Chain A"/>
    <property type="match status" value="1"/>
</dbReference>
<dbReference type="InterPro" id="IPR029044">
    <property type="entry name" value="Nucleotide-diphossugar_trans"/>
</dbReference>
<accession>A0A848G724</accession>
<proteinExistence type="predicted"/>
<feature type="domain" description="MobA-like NTP transferase" evidence="2">
    <location>
        <begin position="11"/>
        <end position="168"/>
    </location>
</feature>
<dbReference type="RefSeq" id="WP_169146700.1">
    <property type="nucleotide sequence ID" value="NZ_JABBGA010000013.1"/>
</dbReference>
<comment type="caution">
    <text evidence="3">The sequence shown here is derived from an EMBL/GenBank/DDBJ whole genome shotgun (WGS) entry which is preliminary data.</text>
</comment>
<evidence type="ECO:0000256" key="1">
    <source>
        <dbReference type="ARBA" id="ARBA00022842"/>
    </source>
</evidence>
<sequence length="196" mass="20208">MGEADRPAVVGLLLAAGYGRRFGADKLLHPLADGTPLAVASARALRMACSRALAVLRPEQGVLAGLLAAEGLEVVICPEARDGMGHSLSAGVAASPDAAGWLVALADMPFIRHDSLNRVATALIAGAPLAAPACAGQRGHPVGFAARWRSDLLALSGDEGARALLRAQGHLLQVVETDDPGVLRDVDRLEDLKPQP</sequence>
<keyword evidence="4" id="KW-1185">Reference proteome</keyword>